<keyword evidence="2 4" id="KW-0067">ATP-binding</keyword>
<accession>A0ABS0F1V7</accession>
<dbReference type="Pfam" id="PF01078">
    <property type="entry name" value="Mg_chelatase"/>
    <property type="match status" value="1"/>
</dbReference>
<dbReference type="Pfam" id="PF13541">
    <property type="entry name" value="ChlI"/>
    <property type="match status" value="1"/>
</dbReference>
<evidence type="ECO:0000313" key="5">
    <source>
        <dbReference type="Proteomes" id="UP000642910"/>
    </source>
</evidence>
<keyword evidence="1" id="KW-0547">Nucleotide-binding</keyword>
<dbReference type="InterPro" id="IPR020568">
    <property type="entry name" value="Ribosomal_Su5_D2-typ_SF"/>
</dbReference>
<dbReference type="SUPFAM" id="SSF54211">
    <property type="entry name" value="Ribosomal protein S5 domain 2-like"/>
    <property type="match status" value="1"/>
</dbReference>
<dbReference type="PANTHER" id="PTHR32039">
    <property type="entry name" value="MAGNESIUM-CHELATASE SUBUNIT CHLI"/>
    <property type="match status" value="1"/>
</dbReference>
<evidence type="ECO:0000313" key="4">
    <source>
        <dbReference type="EMBL" id="MBF8377261.1"/>
    </source>
</evidence>
<proteinExistence type="predicted"/>
<dbReference type="Gene3D" id="3.40.50.300">
    <property type="entry name" value="P-loop containing nucleotide triphosphate hydrolases"/>
    <property type="match status" value="1"/>
</dbReference>
<dbReference type="GO" id="GO:0005524">
    <property type="term" value="F:ATP binding"/>
    <property type="evidence" value="ECO:0007669"/>
    <property type="project" value="UniProtKB-KW"/>
</dbReference>
<evidence type="ECO:0000256" key="2">
    <source>
        <dbReference type="ARBA" id="ARBA00022840"/>
    </source>
</evidence>
<dbReference type="Proteomes" id="UP000642910">
    <property type="component" value="Unassembled WGS sequence"/>
</dbReference>
<dbReference type="PANTHER" id="PTHR32039:SF7">
    <property type="entry name" value="COMPETENCE PROTEIN COMM"/>
    <property type="match status" value="1"/>
</dbReference>
<dbReference type="Gene3D" id="3.30.230.10">
    <property type="match status" value="1"/>
</dbReference>
<dbReference type="InterPro" id="IPR025158">
    <property type="entry name" value="Mg_chelat-rel_C"/>
</dbReference>
<dbReference type="InterPro" id="IPR027417">
    <property type="entry name" value="P-loop_NTPase"/>
</dbReference>
<dbReference type="SUPFAM" id="SSF52540">
    <property type="entry name" value="P-loop containing nucleoside triphosphate hydrolases"/>
    <property type="match status" value="1"/>
</dbReference>
<evidence type="ECO:0000259" key="3">
    <source>
        <dbReference type="SMART" id="SM00382"/>
    </source>
</evidence>
<dbReference type="SMART" id="SM00382">
    <property type="entry name" value="AAA"/>
    <property type="match status" value="1"/>
</dbReference>
<evidence type="ECO:0000256" key="1">
    <source>
        <dbReference type="ARBA" id="ARBA00022741"/>
    </source>
</evidence>
<protein>
    <submittedName>
        <fullName evidence="4">ATP-binding protein</fullName>
    </submittedName>
</protein>
<dbReference type="InterPro" id="IPR000523">
    <property type="entry name" value="Mg_chelatse_chII-like_cat_dom"/>
</dbReference>
<dbReference type="EMBL" id="JADPKZ010000034">
    <property type="protein sequence ID" value="MBF8377261.1"/>
    <property type="molecule type" value="Genomic_DNA"/>
</dbReference>
<organism evidence="4 5">
    <name type="scientific">Alicyclobacillus mali</name>
    <name type="common">ex Roth et al. 2021</name>
    <dbReference type="NCBI Taxonomy" id="1123961"/>
    <lineage>
        <taxon>Bacteria</taxon>
        <taxon>Bacillati</taxon>
        <taxon>Bacillota</taxon>
        <taxon>Bacilli</taxon>
        <taxon>Bacillales</taxon>
        <taxon>Alicyclobacillaceae</taxon>
        <taxon>Alicyclobacillus</taxon>
    </lineage>
</organism>
<name>A0ABS0F1V7_9BACL</name>
<reference evidence="4 5" key="1">
    <citation type="submission" date="2020-11" db="EMBL/GenBank/DDBJ databases">
        <title>Genomic insight of Alicyclobacillus mali FL 18 reveals a new arsenic-resistant strain, with potential in environmental biotechnology.</title>
        <authorList>
            <person name="Fiorentino G."/>
            <person name="Gallo G."/>
            <person name="Aulitto M."/>
        </authorList>
    </citation>
    <scope>NUCLEOTIDE SEQUENCE [LARGE SCALE GENOMIC DNA]</scope>
    <source>
        <strain evidence="4 5">FL 18</strain>
    </source>
</reference>
<feature type="domain" description="AAA+ ATPase" evidence="3">
    <location>
        <begin position="209"/>
        <end position="394"/>
    </location>
</feature>
<gene>
    <name evidence="4" type="ORF">IW967_05175</name>
</gene>
<dbReference type="CDD" id="cd00009">
    <property type="entry name" value="AAA"/>
    <property type="match status" value="1"/>
</dbReference>
<dbReference type="InterPro" id="IPR003593">
    <property type="entry name" value="AAA+_ATPase"/>
</dbReference>
<keyword evidence="5" id="KW-1185">Reference proteome</keyword>
<sequence>MLGDALGAIRHGADVHLVRVQADVGPGFPRFTIVGLPDSSVSEAKARVRSAFHHAGLPFPKGRITLNLQPASLKKQGSWLDLAMAVAILRASATPPIPRDETVFVGELALDGTIVPQQGLSAIGLRMRDEGLSSLCVSADQSLPWPFDDMFQISRTSNLADVAVMLRQNQVRGVVSSSRSAKRVAEDRRAPLLCGHQVEQRLLAICAAGRHSLLLVGSPGVGKTTLADSLSYLLPDLTEEHALEVAAWQEITNPTYAFSLRPPVRRPHHSVSQRSLLGGGRFGMPGEATLAHHGVLLLDEMLEFSHAAINALREPMDTGVIECTVNGKLTRFPASFQLIATANPCPCGYRGYGDCSCAELDVRRYWMRCPGPILDRIDMVHHVNRQTNVGQRGDPLDTWAEKVRKARTLLQGGSSVLTNDAKHLLWRTCERLHASERDRAKVAALATTIAALDGRQEVSSPDIEEAIAWRRPGSLSPSRNAAT</sequence>
<dbReference type="InterPro" id="IPR014721">
    <property type="entry name" value="Ribsml_uS5_D2-typ_fold_subgr"/>
</dbReference>
<dbReference type="PRINTS" id="PR01657">
    <property type="entry name" value="MCMFAMILY"/>
</dbReference>
<dbReference type="InterPro" id="IPR001208">
    <property type="entry name" value="MCM_dom"/>
</dbReference>
<dbReference type="RefSeq" id="WP_195867281.1">
    <property type="nucleotide sequence ID" value="NZ_JADPKZ010000034.1"/>
</dbReference>
<dbReference type="InterPro" id="IPR045006">
    <property type="entry name" value="CHLI-like"/>
</dbReference>
<dbReference type="Pfam" id="PF13335">
    <property type="entry name" value="Mg_chelatase_C"/>
    <property type="match status" value="1"/>
</dbReference>
<comment type="caution">
    <text evidence="4">The sequence shown here is derived from an EMBL/GenBank/DDBJ whole genome shotgun (WGS) entry which is preliminary data.</text>
</comment>